<keyword evidence="4" id="KW-0418">Kinase</keyword>
<protein>
    <submittedName>
        <fullName evidence="4">Protein kinase</fullName>
    </submittedName>
</protein>
<dbReference type="CDD" id="cd05121">
    <property type="entry name" value="ABC1_ADCK3-like"/>
    <property type="match status" value="1"/>
</dbReference>
<feature type="transmembrane region" description="Helical" evidence="2">
    <location>
        <begin position="501"/>
        <end position="520"/>
    </location>
</feature>
<dbReference type="OrthoDB" id="9795390at2"/>
<reference evidence="5" key="1">
    <citation type="submission" date="2014-02" db="EMBL/GenBank/DDBJ databases">
        <title>Complete genome sequence and comparative genomic analysis of the nitrogen-fixing bacterium Leptospirillum ferriphilum YSK.</title>
        <authorList>
            <person name="Guo X."/>
            <person name="Yin H."/>
            <person name="Liang Y."/>
            <person name="Hu Q."/>
            <person name="Ma L."/>
            <person name="Xiao Y."/>
            <person name="Zhang X."/>
            <person name="Qiu G."/>
            <person name="Liu X."/>
        </authorList>
    </citation>
    <scope>NUCLEOTIDE SEQUENCE [LARGE SCALE GENOMIC DNA]</scope>
    <source>
        <strain evidence="5">YSK</strain>
    </source>
</reference>
<dbReference type="SUPFAM" id="SSF56112">
    <property type="entry name" value="Protein kinase-like (PK-like)"/>
    <property type="match status" value="1"/>
</dbReference>
<keyword evidence="5" id="KW-1185">Reference proteome</keyword>
<dbReference type="PANTHER" id="PTHR10566">
    <property type="entry name" value="CHAPERONE-ACTIVITY OF BC1 COMPLEX CABC1 -RELATED"/>
    <property type="match status" value="1"/>
</dbReference>
<evidence type="ECO:0000313" key="5">
    <source>
        <dbReference type="Proteomes" id="UP000027059"/>
    </source>
</evidence>
<dbReference type="Pfam" id="PF03109">
    <property type="entry name" value="ABC1"/>
    <property type="match status" value="1"/>
</dbReference>
<dbReference type="EMBL" id="CP007243">
    <property type="protein sequence ID" value="AIA31166.1"/>
    <property type="molecule type" value="Genomic_DNA"/>
</dbReference>
<keyword evidence="2" id="KW-0812">Transmembrane</keyword>
<keyword evidence="2" id="KW-0472">Membrane</keyword>
<dbReference type="InterPro" id="IPR011009">
    <property type="entry name" value="Kinase-like_dom_sf"/>
</dbReference>
<gene>
    <name evidence="4" type="ORF">Y981_11755</name>
</gene>
<keyword evidence="2" id="KW-1133">Transmembrane helix</keyword>
<feature type="domain" description="ABC1 atypical kinase-like" evidence="3">
    <location>
        <begin position="96"/>
        <end position="335"/>
    </location>
</feature>
<dbReference type="GO" id="GO:0016301">
    <property type="term" value="F:kinase activity"/>
    <property type="evidence" value="ECO:0007669"/>
    <property type="project" value="UniProtKB-KW"/>
</dbReference>
<dbReference type="InterPro" id="IPR004147">
    <property type="entry name" value="ABC1_dom"/>
</dbReference>
<name>A0A059Y0V1_9BACT</name>
<dbReference type="HOGENOM" id="CLU_006533_0_2_0"/>
<dbReference type="AlphaFoldDB" id="A0A059Y0V1"/>
<dbReference type="RefSeq" id="WP_014961957.1">
    <property type="nucleotide sequence ID" value="NZ_CP007243.1"/>
</dbReference>
<dbReference type="PANTHER" id="PTHR10566:SF113">
    <property type="entry name" value="PROTEIN ACTIVITY OF BC1 COMPLEX KINASE 7, CHLOROPLASTIC"/>
    <property type="match status" value="1"/>
</dbReference>
<keyword evidence="4" id="KW-0808">Transferase</keyword>
<proteinExistence type="inferred from homology"/>
<organism evidence="4 5">
    <name type="scientific">Leptospirillum ferriphilum YSK</name>
    <dbReference type="NCBI Taxonomy" id="1441628"/>
    <lineage>
        <taxon>Bacteria</taxon>
        <taxon>Pseudomonadati</taxon>
        <taxon>Nitrospirota</taxon>
        <taxon>Nitrospiria</taxon>
        <taxon>Nitrospirales</taxon>
        <taxon>Nitrospiraceae</taxon>
        <taxon>Leptospirillum</taxon>
    </lineage>
</organism>
<evidence type="ECO:0000256" key="2">
    <source>
        <dbReference type="SAM" id="Phobius"/>
    </source>
</evidence>
<comment type="similarity">
    <text evidence="1">Belongs to the protein kinase superfamily. ADCK protein kinase family.</text>
</comment>
<dbReference type="InterPro" id="IPR050154">
    <property type="entry name" value="UbiB_kinase"/>
</dbReference>
<accession>A0A059Y0V1</accession>
<dbReference type="Proteomes" id="UP000027059">
    <property type="component" value="Chromosome"/>
</dbReference>
<evidence type="ECO:0000259" key="3">
    <source>
        <dbReference type="Pfam" id="PF03109"/>
    </source>
</evidence>
<sequence length="557" mass="63373">MTLSRIWTKAETRRLRTILTVLVKYGFQDVVGFLRLEPLVSLGRKLSRSSVLNTLPRPVRLRMALEELGPAAIKLGQILSSRADLFPPEFLAEFQKLQDSLPPIPPETLDKAVEDALKKPIDSVFSEFDRHPVAQASISQVHRARLHSGETVAVKVRRPGILDSVEPDLRILGFLSDLVERNIEDMKVFRPRALARQYIRTLRKELDFTHEARNMERARKNFRNEPSVVIPKLYSEWSSEAVLVMEYLEGVSIREIRSFEKLGATPPEVAHLGARSILLQVFVHGFFQGDPHPGNVLVLPGHRIGILDFGMFGSLSPDRRDLLGDLLVSLVERDIPFMIRTLERLRALPEDFREEDLASDISAFLEEFTNRPLQEIRLDHMSAELFELVRTHRLTLPPDLSLLFRALVIMEGIGRTLDPTFNMIEESRPFVHKLIRKRFEPETVFKNVRSGAFVLLRTMAHLPAEFEKMVTRIRDGRIRVDFNLRHLEDLIAEMDRTGNRLSISILVGSLVIGSALIFASPNGPKFFGLSTIGLMGFFVAGFLGFGLIIAILRSRRF</sequence>
<dbReference type="KEGG" id="lfp:Y981_11755"/>
<evidence type="ECO:0000313" key="4">
    <source>
        <dbReference type="EMBL" id="AIA31166.1"/>
    </source>
</evidence>
<reference evidence="4 5" key="2">
    <citation type="journal article" date="2015" name="Biomed. Res. Int.">
        <title>Effects of Arsenite Resistance on the Growth and Functional Gene Expression of Leptospirillum ferriphilum and Acidithiobacillus thiooxidans in Pure Culture and Coculture.</title>
        <authorList>
            <person name="Jiang H."/>
            <person name="Liang Y."/>
            <person name="Yin H."/>
            <person name="Xiao Y."/>
            <person name="Guo X."/>
            <person name="Xu Y."/>
            <person name="Hu Q."/>
            <person name="Liu H."/>
            <person name="Liu X."/>
        </authorList>
    </citation>
    <scope>NUCLEOTIDE SEQUENCE [LARGE SCALE GENOMIC DNA]</scope>
    <source>
        <strain evidence="4 5">YSK</strain>
    </source>
</reference>
<feature type="transmembrane region" description="Helical" evidence="2">
    <location>
        <begin position="526"/>
        <end position="552"/>
    </location>
</feature>
<evidence type="ECO:0000256" key="1">
    <source>
        <dbReference type="ARBA" id="ARBA00009670"/>
    </source>
</evidence>